<dbReference type="SUPFAM" id="SSF56784">
    <property type="entry name" value="HAD-like"/>
    <property type="match status" value="1"/>
</dbReference>
<dbReference type="Pfam" id="PF00702">
    <property type="entry name" value="Hydrolase"/>
    <property type="match status" value="1"/>
</dbReference>
<dbReference type="InterPro" id="IPR006439">
    <property type="entry name" value="HAD-SF_hydro_IA"/>
</dbReference>
<dbReference type="EMBL" id="JBBDHD010000096">
    <property type="protein sequence ID" value="MFH7598830.1"/>
    <property type="molecule type" value="Genomic_DNA"/>
</dbReference>
<dbReference type="PANTHER" id="PTHR43611:SF3">
    <property type="entry name" value="FLAVIN MONONUCLEOTIDE HYDROLASE 1, CHLOROPLATIC"/>
    <property type="match status" value="1"/>
</dbReference>
<dbReference type="Gene3D" id="3.40.50.1000">
    <property type="entry name" value="HAD superfamily/HAD-like"/>
    <property type="match status" value="1"/>
</dbReference>
<sequence>MTTSAPSATARPFDAVLCDVDNVIRFYDSTPVAELERAAGLPEGTTASVAFHPEQLDPLLLGKTTKEQWAQAVADRLGDGFPLSGPRARELAGALARSPFWADEDVVSALRGVRAAGLSLVLVSNAALDLGEDLAAMGLEDLADHVVNSALEGVAKPDPEIYSIAAGLAGAAPERCLFVDDHRENVEAAVALGMTGVHFRGPEDLRGALAFLDR</sequence>
<protein>
    <submittedName>
        <fullName evidence="1">HAD-IA family hydrolase</fullName>
    </submittedName>
</protein>
<reference evidence="1 2" key="1">
    <citation type="submission" date="2024-03" db="EMBL/GenBank/DDBJ databases">
        <title>Whole genome sequencing of Streptomyces racemochromogenes, to identify antimicrobial biosynthetic gene clusters.</title>
        <authorList>
            <person name="Suryawanshi P."/>
            <person name="Krishnaraj P.U."/>
            <person name="Arun Y.P."/>
            <person name="Suryawanshi M.P."/>
            <person name="Rakshit O."/>
        </authorList>
    </citation>
    <scope>NUCLEOTIDE SEQUENCE [LARGE SCALE GENOMIC DNA]</scope>
    <source>
        <strain evidence="1 2">AUDT626</strain>
    </source>
</reference>
<evidence type="ECO:0000313" key="2">
    <source>
        <dbReference type="Proteomes" id="UP001610631"/>
    </source>
</evidence>
<organism evidence="1 2">
    <name type="scientific">Streptomyces racemochromogenes</name>
    <dbReference type="NCBI Taxonomy" id="67353"/>
    <lineage>
        <taxon>Bacteria</taxon>
        <taxon>Bacillati</taxon>
        <taxon>Actinomycetota</taxon>
        <taxon>Actinomycetes</taxon>
        <taxon>Kitasatosporales</taxon>
        <taxon>Streptomycetaceae</taxon>
        <taxon>Streptomyces</taxon>
    </lineage>
</organism>
<keyword evidence="1" id="KW-0378">Hydrolase</keyword>
<dbReference type="NCBIfam" id="TIGR01509">
    <property type="entry name" value="HAD-SF-IA-v3"/>
    <property type="match status" value="1"/>
</dbReference>
<dbReference type="SFLD" id="SFLDG01129">
    <property type="entry name" value="C1.5:_HAD__Beta-PGM__Phosphata"/>
    <property type="match status" value="1"/>
</dbReference>
<dbReference type="PANTHER" id="PTHR43611">
    <property type="entry name" value="ALPHA-D-GLUCOSE 1-PHOSPHATE PHOSPHATASE"/>
    <property type="match status" value="1"/>
</dbReference>
<dbReference type="InterPro" id="IPR036412">
    <property type="entry name" value="HAD-like_sf"/>
</dbReference>
<name>A0ABW7PL24_9ACTN</name>
<dbReference type="InterPro" id="IPR023214">
    <property type="entry name" value="HAD_sf"/>
</dbReference>
<proteinExistence type="predicted"/>
<accession>A0ABW7PL24</accession>
<dbReference type="RefSeq" id="WP_395512507.1">
    <property type="nucleotide sequence ID" value="NZ_JBBDHD010000096.1"/>
</dbReference>
<keyword evidence="2" id="KW-1185">Reference proteome</keyword>
<gene>
    <name evidence="1" type="ORF">WDV06_27600</name>
</gene>
<evidence type="ECO:0000313" key="1">
    <source>
        <dbReference type="EMBL" id="MFH7598830.1"/>
    </source>
</evidence>
<dbReference type="PRINTS" id="PR00413">
    <property type="entry name" value="HADHALOGNASE"/>
</dbReference>
<dbReference type="Proteomes" id="UP001610631">
    <property type="component" value="Unassembled WGS sequence"/>
</dbReference>
<comment type="caution">
    <text evidence="1">The sequence shown here is derived from an EMBL/GenBank/DDBJ whole genome shotgun (WGS) entry which is preliminary data.</text>
</comment>
<dbReference type="GO" id="GO:0016787">
    <property type="term" value="F:hydrolase activity"/>
    <property type="evidence" value="ECO:0007669"/>
    <property type="project" value="UniProtKB-KW"/>
</dbReference>
<dbReference type="SFLD" id="SFLDS00003">
    <property type="entry name" value="Haloacid_Dehalogenase"/>
    <property type="match status" value="1"/>
</dbReference>